<keyword evidence="3" id="KW-0378">Hydrolase</keyword>
<dbReference type="AlphaFoldDB" id="A0A6J4P4E7"/>
<protein>
    <submittedName>
        <fullName evidence="3">Probable secreted glycosyl hydrolase</fullName>
    </submittedName>
</protein>
<proteinExistence type="predicted"/>
<evidence type="ECO:0000256" key="1">
    <source>
        <dbReference type="SAM" id="SignalP"/>
    </source>
</evidence>
<dbReference type="EMBL" id="CADCUQ010000430">
    <property type="protein sequence ID" value="CAA9404112.1"/>
    <property type="molecule type" value="Genomic_DNA"/>
</dbReference>
<feature type="signal peptide" evidence="1">
    <location>
        <begin position="1"/>
        <end position="21"/>
    </location>
</feature>
<evidence type="ECO:0000313" key="3">
    <source>
        <dbReference type="EMBL" id="CAA9404112.1"/>
    </source>
</evidence>
<evidence type="ECO:0000259" key="2">
    <source>
        <dbReference type="Pfam" id="PF06439"/>
    </source>
</evidence>
<dbReference type="InterPro" id="IPR010496">
    <property type="entry name" value="AL/BT2_dom"/>
</dbReference>
<dbReference type="GO" id="GO:0016787">
    <property type="term" value="F:hydrolase activity"/>
    <property type="evidence" value="ECO:0007669"/>
    <property type="project" value="UniProtKB-KW"/>
</dbReference>
<feature type="domain" description="3-keto-alpha-glucoside-1,2-lyase/3-keto-2-hydroxy-glucal hydratase" evidence="2">
    <location>
        <begin position="59"/>
        <end position="260"/>
    </location>
</feature>
<keyword evidence="1" id="KW-0732">Signal</keyword>
<dbReference type="Pfam" id="PF06439">
    <property type="entry name" value="3keto-disac_hyd"/>
    <property type="match status" value="1"/>
</dbReference>
<gene>
    <name evidence="3" type="ORF">AVDCRST_MAG64-1910</name>
</gene>
<feature type="chain" id="PRO_5026956576" evidence="1">
    <location>
        <begin position="22"/>
        <end position="265"/>
    </location>
</feature>
<organism evidence="3">
    <name type="scientific">uncultured Phycisphaerae bacterium</name>
    <dbReference type="NCBI Taxonomy" id="904963"/>
    <lineage>
        <taxon>Bacteria</taxon>
        <taxon>Pseudomonadati</taxon>
        <taxon>Planctomycetota</taxon>
        <taxon>Phycisphaerae</taxon>
        <taxon>environmental samples</taxon>
    </lineage>
</organism>
<accession>A0A6J4P4E7</accession>
<sequence length="265" mass="28885">MTRTTPKLRLAALGLAGVAFAGGAYVASAADKAPAAAKETVAQWVDGAATLTEQEKAAGWRLLFDGKSADQFRSYNKPDGKLNEKWQVKDGALVLTGKGGGDIVTKEQFESYELVLEYRISPGGNSGLMFHVVEVPGKPPYDSGPEVQIQDNVAGKDPQRAGWLYQMYQPPTDPKTGKPVDATKPAGEWNQLRFVLNGPKGEIHMNGVKYAEFEVGSEDWNRRLAESKFAKWANFAKAKKGHIALQDHGDEVAFRNIKIRPIAAQ</sequence>
<dbReference type="Gene3D" id="2.60.120.560">
    <property type="entry name" value="Exo-inulinase, domain 1"/>
    <property type="match status" value="1"/>
</dbReference>
<name>A0A6J4P4E7_9BACT</name>
<reference evidence="3" key="1">
    <citation type="submission" date="2020-02" db="EMBL/GenBank/DDBJ databases">
        <authorList>
            <person name="Meier V. D."/>
        </authorList>
    </citation>
    <scope>NUCLEOTIDE SEQUENCE</scope>
    <source>
        <strain evidence="3">AVDCRST_MAG64</strain>
    </source>
</reference>